<sequence length="383" mass="43293">MKLWKRLTGIVVSLALLSGCWDSKEIENMAYVTALGFDYVDGKYKAYAQILNFSNIAKNEGAEIGKVVPAWIGQGEGTTVSDAVNSLYATSQNRIFWGHVRTIVCSENLLKQGTKIQDVYSAVNRYREIRYNILIYGTKEPIAKIFALKSILNFSPIESILSTPDQVYKQFSIIKPIFSYKAIADSSEGTGSCILPSLSIDTGTWLEDEKEKSLLKMNGAYLLKYRKYLGWLTDEDLKGARWLQKGIDRVPINVPTDEPKANMVILNPRNDVSPIIVNGKVQYNIKVSVEAFLNELLEPLSDHNLKKETSEAIVAEIQHTFEKGLRIKSDVLNLEDSLFRSNPRKWNEIHQGKEDIFVLTKDSLHKIEVYVHIIHGGKYKAKV</sequence>
<keyword evidence="7" id="KW-0449">Lipoprotein</keyword>
<dbReference type="Pfam" id="PF25198">
    <property type="entry name" value="Spore_GerAC_N"/>
    <property type="match status" value="1"/>
</dbReference>
<evidence type="ECO:0000256" key="1">
    <source>
        <dbReference type="ARBA" id="ARBA00004635"/>
    </source>
</evidence>
<comment type="caution">
    <text evidence="10">The sequence shown here is derived from an EMBL/GenBank/DDBJ whole genome shotgun (WGS) entry which is preliminary data.</text>
</comment>
<feature type="domain" description="Spore germination protein N-terminal" evidence="9">
    <location>
        <begin position="22"/>
        <end position="199"/>
    </location>
</feature>
<evidence type="ECO:0000313" key="10">
    <source>
        <dbReference type="EMBL" id="SIQ48982.1"/>
    </source>
</evidence>
<name>A0ABY1JN96_9BACL</name>
<comment type="subcellular location">
    <subcellularLocation>
        <location evidence="1">Membrane</location>
        <topology evidence="1">Lipid-anchor</topology>
    </subcellularLocation>
</comment>
<evidence type="ECO:0000256" key="6">
    <source>
        <dbReference type="ARBA" id="ARBA00023139"/>
    </source>
</evidence>
<dbReference type="EMBL" id="FTNK01000002">
    <property type="protein sequence ID" value="SIQ48982.1"/>
    <property type="molecule type" value="Genomic_DNA"/>
</dbReference>
<dbReference type="InterPro" id="IPR038501">
    <property type="entry name" value="Spore_GerAC_C_sf"/>
</dbReference>
<reference evidence="10 11" key="1">
    <citation type="submission" date="2017-01" db="EMBL/GenBank/DDBJ databases">
        <authorList>
            <person name="Varghese N."/>
            <person name="Submissions S."/>
        </authorList>
    </citation>
    <scope>NUCLEOTIDE SEQUENCE [LARGE SCALE GENOMIC DNA]</scope>
    <source>
        <strain evidence="10 11">ATCC 23464</strain>
    </source>
</reference>
<dbReference type="InterPro" id="IPR008844">
    <property type="entry name" value="Spore_GerAC-like"/>
</dbReference>
<accession>A0ABY1JN96</accession>
<feature type="domain" description="Spore germination GerAC-like C-terminal" evidence="8">
    <location>
        <begin position="218"/>
        <end position="377"/>
    </location>
</feature>
<keyword evidence="5" id="KW-0472">Membrane</keyword>
<gene>
    <name evidence="10" type="ORF">SAMN05421578_102223</name>
</gene>
<protein>
    <submittedName>
        <fullName evidence="10">Germination protein, Ger(X)C family</fullName>
    </submittedName>
</protein>
<dbReference type="RefSeq" id="WP_068580919.1">
    <property type="nucleotide sequence ID" value="NZ_FTNK01000002.1"/>
</dbReference>
<keyword evidence="11" id="KW-1185">Reference proteome</keyword>
<dbReference type="PROSITE" id="PS51257">
    <property type="entry name" value="PROKAR_LIPOPROTEIN"/>
    <property type="match status" value="1"/>
</dbReference>
<dbReference type="Gene3D" id="3.30.300.210">
    <property type="entry name" value="Nutrient germinant receptor protein C, domain 3"/>
    <property type="match status" value="1"/>
</dbReference>
<evidence type="ECO:0000259" key="9">
    <source>
        <dbReference type="Pfam" id="PF25198"/>
    </source>
</evidence>
<evidence type="ECO:0000256" key="2">
    <source>
        <dbReference type="ARBA" id="ARBA00007886"/>
    </source>
</evidence>
<dbReference type="PANTHER" id="PTHR35789:SF1">
    <property type="entry name" value="SPORE GERMINATION PROTEIN B3"/>
    <property type="match status" value="1"/>
</dbReference>
<keyword evidence="6" id="KW-0564">Palmitate</keyword>
<keyword evidence="3" id="KW-0309">Germination</keyword>
<organism evidence="10 11">
    <name type="scientific">Paenibacillus macquariensis</name>
    <dbReference type="NCBI Taxonomy" id="948756"/>
    <lineage>
        <taxon>Bacteria</taxon>
        <taxon>Bacillati</taxon>
        <taxon>Bacillota</taxon>
        <taxon>Bacilli</taxon>
        <taxon>Bacillales</taxon>
        <taxon>Paenibacillaceae</taxon>
        <taxon>Paenibacillus</taxon>
    </lineage>
</organism>
<keyword evidence="4" id="KW-0732">Signal</keyword>
<proteinExistence type="inferred from homology"/>
<evidence type="ECO:0000256" key="3">
    <source>
        <dbReference type="ARBA" id="ARBA00022544"/>
    </source>
</evidence>
<dbReference type="InterPro" id="IPR057336">
    <property type="entry name" value="GerAC_N"/>
</dbReference>
<evidence type="ECO:0000259" key="8">
    <source>
        <dbReference type="Pfam" id="PF05504"/>
    </source>
</evidence>
<dbReference type="Pfam" id="PF05504">
    <property type="entry name" value="Spore_GerAC"/>
    <property type="match status" value="1"/>
</dbReference>
<evidence type="ECO:0000256" key="4">
    <source>
        <dbReference type="ARBA" id="ARBA00022729"/>
    </source>
</evidence>
<comment type="similarity">
    <text evidence="2">Belongs to the GerABKC lipoprotein family.</text>
</comment>
<dbReference type="Proteomes" id="UP000186666">
    <property type="component" value="Unassembled WGS sequence"/>
</dbReference>
<dbReference type="InterPro" id="IPR046953">
    <property type="entry name" value="Spore_GerAC-like_C"/>
</dbReference>
<evidence type="ECO:0000256" key="5">
    <source>
        <dbReference type="ARBA" id="ARBA00023136"/>
    </source>
</evidence>
<evidence type="ECO:0000313" key="11">
    <source>
        <dbReference type="Proteomes" id="UP000186666"/>
    </source>
</evidence>
<evidence type="ECO:0000256" key="7">
    <source>
        <dbReference type="ARBA" id="ARBA00023288"/>
    </source>
</evidence>
<dbReference type="NCBIfam" id="TIGR02887">
    <property type="entry name" value="spore_ger_x_C"/>
    <property type="match status" value="1"/>
</dbReference>
<dbReference type="PANTHER" id="PTHR35789">
    <property type="entry name" value="SPORE GERMINATION PROTEIN B3"/>
    <property type="match status" value="1"/>
</dbReference>